<feature type="transmembrane region" description="Helical" evidence="1">
    <location>
        <begin position="40"/>
        <end position="61"/>
    </location>
</feature>
<dbReference type="Proteomes" id="UP001229651">
    <property type="component" value="Unassembled WGS sequence"/>
</dbReference>
<gene>
    <name evidence="2" type="ORF">FB470_004396</name>
</gene>
<feature type="transmembrane region" description="Helical" evidence="1">
    <location>
        <begin position="73"/>
        <end position="92"/>
    </location>
</feature>
<comment type="caution">
    <text evidence="2">The sequence shown here is derived from an EMBL/GenBank/DDBJ whole genome shotgun (WGS) entry which is preliminary data.</text>
</comment>
<evidence type="ECO:0000313" key="3">
    <source>
        <dbReference type="Proteomes" id="UP001229651"/>
    </source>
</evidence>
<accession>A0ABU0EYK6</accession>
<feature type="transmembrane region" description="Helical" evidence="1">
    <location>
        <begin position="98"/>
        <end position="116"/>
    </location>
</feature>
<evidence type="ECO:0008006" key="4">
    <source>
        <dbReference type="Google" id="ProtNLM"/>
    </source>
</evidence>
<keyword evidence="1" id="KW-0812">Transmembrane</keyword>
<feature type="transmembrane region" description="Helical" evidence="1">
    <location>
        <begin position="12"/>
        <end position="34"/>
    </location>
</feature>
<dbReference type="RefSeq" id="WP_306994335.1">
    <property type="nucleotide sequence ID" value="NZ_JAUSUT010000001.1"/>
</dbReference>
<protein>
    <recommendedName>
        <fullName evidence="4">Integral membrane protein</fullName>
    </recommendedName>
</protein>
<keyword evidence="3" id="KW-1185">Reference proteome</keyword>
<reference evidence="2 3" key="1">
    <citation type="submission" date="2023-07" db="EMBL/GenBank/DDBJ databases">
        <title>Sequencing the genomes of 1000 actinobacteria strains.</title>
        <authorList>
            <person name="Klenk H.-P."/>
        </authorList>
    </citation>
    <scope>NUCLEOTIDE SEQUENCE [LARGE SCALE GENOMIC DNA]</scope>
    <source>
        <strain evidence="2 3">DSM 45805</strain>
    </source>
</reference>
<proteinExistence type="predicted"/>
<evidence type="ECO:0000313" key="2">
    <source>
        <dbReference type="EMBL" id="MDQ0380402.1"/>
    </source>
</evidence>
<sequence>MGTLGKVRKLVAAYGAVSVALLVVVVVLAVTGHAVSSFQWGRTGGMFASAAVTNWFTVLAARGARWAYVRVRVISVVVPVAIVAVDSIPGALPPWFAAAQIAGALALVPAAFLLNGRPLRAAFSRSR</sequence>
<organism evidence="2 3">
    <name type="scientific">Amycolatopsis thermophila</name>
    <dbReference type="NCBI Taxonomy" id="206084"/>
    <lineage>
        <taxon>Bacteria</taxon>
        <taxon>Bacillati</taxon>
        <taxon>Actinomycetota</taxon>
        <taxon>Actinomycetes</taxon>
        <taxon>Pseudonocardiales</taxon>
        <taxon>Pseudonocardiaceae</taxon>
        <taxon>Amycolatopsis</taxon>
    </lineage>
</organism>
<keyword evidence="1" id="KW-0472">Membrane</keyword>
<name>A0ABU0EYK6_9PSEU</name>
<dbReference type="EMBL" id="JAUSUT010000001">
    <property type="protein sequence ID" value="MDQ0380402.1"/>
    <property type="molecule type" value="Genomic_DNA"/>
</dbReference>
<evidence type="ECO:0000256" key="1">
    <source>
        <dbReference type="SAM" id="Phobius"/>
    </source>
</evidence>
<keyword evidence="1" id="KW-1133">Transmembrane helix</keyword>